<dbReference type="OMA" id="FYCYRYA"/>
<dbReference type="OrthoDB" id="2803471at2759"/>
<dbReference type="InterPro" id="IPR045340">
    <property type="entry name" value="DUF6533"/>
</dbReference>
<gene>
    <name evidence="3" type="ORF">WOLCODRAFT_79680</name>
</gene>
<keyword evidence="1" id="KW-1133">Transmembrane helix</keyword>
<feature type="transmembrane region" description="Helical" evidence="1">
    <location>
        <begin position="55"/>
        <end position="72"/>
    </location>
</feature>
<feature type="transmembrane region" description="Helical" evidence="1">
    <location>
        <begin position="78"/>
        <end position="98"/>
    </location>
</feature>
<dbReference type="Proteomes" id="UP000218811">
    <property type="component" value="Unassembled WGS sequence"/>
</dbReference>
<feature type="non-terminal residue" evidence="3">
    <location>
        <position position="1"/>
    </location>
</feature>
<organism evidence="3 4">
    <name type="scientific">Wolfiporia cocos (strain MD-104)</name>
    <name type="common">Brown rot fungus</name>
    <dbReference type="NCBI Taxonomy" id="742152"/>
    <lineage>
        <taxon>Eukaryota</taxon>
        <taxon>Fungi</taxon>
        <taxon>Dikarya</taxon>
        <taxon>Basidiomycota</taxon>
        <taxon>Agaricomycotina</taxon>
        <taxon>Agaricomycetes</taxon>
        <taxon>Polyporales</taxon>
        <taxon>Phaeolaceae</taxon>
        <taxon>Wolfiporia</taxon>
    </lineage>
</organism>
<keyword evidence="1" id="KW-0812">Transmembrane</keyword>
<feature type="domain" description="DUF6533" evidence="2">
    <location>
        <begin position="1"/>
        <end position="38"/>
    </location>
</feature>
<protein>
    <recommendedName>
        <fullName evidence="2">DUF6533 domain-containing protein</fullName>
    </recommendedName>
</protein>
<evidence type="ECO:0000259" key="2">
    <source>
        <dbReference type="Pfam" id="PF20151"/>
    </source>
</evidence>
<reference evidence="3 4" key="1">
    <citation type="journal article" date="2012" name="Science">
        <title>The Paleozoic origin of enzymatic lignin decomposition reconstructed from 31 fungal genomes.</title>
        <authorList>
            <person name="Floudas D."/>
            <person name="Binder M."/>
            <person name="Riley R."/>
            <person name="Barry K."/>
            <person name="Blanchette R.A."/>
            <person name="Henrissat B."/>
            <person name="Martinez A.T."/>
            <person name="Otillar R."/>
            <person name="Spatafora J.W."/>
            <person name="Yadav J.S."/>
            <person name="Aerts A."/>
            <person name="Benoit I."/>
            <person name="Boyd A."/>
            <person name="Carlson A."/>
            <person name="Copeland A."/>
            <person name="Coutinho P.M."/>
            <person name="de Vries R.P."/>
            <person name="Ferreira P."/>
            <person name="Findley K."/>
            <person name="Foster B."/>
            <person name="Gaskell J."/>
            <person name="Glotzer D."/>
            <person name="Gorecki P."/>
            <person name="Heitman J."/>
            <person name="Hesse C."/>
            <person name="Hori C."/>
            <person name="Igarashi K."/>
            <person name="Jurgens J.A."/>
            <person name="Kallen N."/>
            <person name="Kersten P."/>
            <person name="Kohler A."/>
            <person name="Kuees U."/>
            <person name="Kumar T.K.A."/>
            <person name="Kuo A."/>
            <person name="LaButti K."/>
            <person name="Larrondo L.F."/>
            <person name="Lindquist E."/>
            <person name="Ling A."/>
            <person name="Lombard V."/>
            <person name="Lucas S."/>
            <person name="Lundell T."/>
            <person name="Martin R."/>
            <person name="McLaughlin D.J."/>
            <person name="Morgenstern I."/>
            <person name="Morin E."/>
            <person name="Murat C."/>
            <person name="Nagy L.G."/>
            <person name="Nolan M."/>
            <person name="Ohm R.A."/>
            <person name="Patyshakuliyeva A."/>
            <person name="Rokas A."/>
            <person name="Ruiz-Duenas F.J."/>
            <person name="Sabat G."/>
            <person name="Salamov A."/>
            <person name="Samejima M."/>
            <person name="Schmutz J."/>
            <person name="Slot J.C."/>
            <person name="St John F."/>
            <person name="Stenlid J."/>
            <person name="Sun H."/>
            <person name="Sun S."/>
            <person name="Syed K."/>
            <person name="Tsang A."/>
            <person name="Wiebenga A."/>
            <person name="Young D."/>
            <person name="Pisabarro A."/>
            <person name="Eastwood D.C."/>
            <person name="Martin F."/>
            <person name="Cullen D."/>
            <person name="Grigoriev I.V."/>
            <person name="Hibbett D.S."/>
        </authorList>
    </citation>
    <scope>NUCLEOTIDE SEQUENCE [LARGE SCALE GENOMIC DNA]</scope>
    <source>
        <strain evidence="3 4">MD-104</strain>
    </source>
</reference>
<feature type="transmembrane region" description="Helical" evidence="1">
    <location>
        <begin position="23"/>
        <end position="43"/>
    </location>
</feature>
<dbReference type="Pfam" id="PF20151">
    <property type="entry name" value="DUF6533"/>
    <property type="match status" value="1"/>
</dbReference>
<evidence type="ECO:0000256" key="1">
    <source>
        <dbReference type="SAM" id="Phobius"/>
    </source>
</evidence>
<sequence length="108" mass="12652">ALCFYDYFLTLDREIHFIWKTKISFSIVLFYCYRYAALSNLIFELLERDIWRRSILLNFCNVVFAALRVYAVSDRKRWLAIAVLLTGLTNPTISAVSIESSKHVSMCI</sequence>
<evidence type="ECO:0000313" key="4">
    <source>
        <dbReference type="Proteomes" id="UP000218811"/>
    </source>
</evidence>
<dbReference type="EMBL" id="KB467843">
    <property type="protein sequence ID" value="PCH35245.1"/>
    <property type="molecule type" value="Genomic_DNA"/>
</dbReference>
<proteinExistence type="predicted"/>
<keyword evidence="1" id="KW-0472">Membrane</keyword>
<accession>A0A2H3J0L6</accession>
<name>A0A2H3J0L6_WOLCO</name>
<dbReference type="AlphaFoldDB" id="A0A2H3J0L6"/>
<keyword evidence="4" id="KW-1185">Reference proteome</keyword>
<evidence type="ECO:0000313" key="3">
    <source>
        <dbReference type="EMBL" id="PCH35245.1"/>
    </source>
</evidence>